<protein>
    <submittedName>
        <fullName evidence="2">Uncharacterized protein</fullName>
    </submittedName>
</protein>
<evidence type="ECO:0000313" key="2">
    <source>
        <dbReference type="EMBL" id="GMT12462.1"/>
    </source>
</evidence>
<keyword evidence="3" id="KW-1185">Reference proteome</keyword>
<accession>A0AAV5V295</accession>
<dbReference type="AlphaFoldDB" id="A0AAV5V295"/>
<dbReference type="Proteomes" id="UP001432322">
    <property type="component" value="Unassembled WGS sequence"/>
</dbReference>
<feature type="non-terminal residue" evidence="2">
    <location>
        <position position="1"/>
    </location>
</feature>
<dbReference type="PANTHER" id="PTHR36937:SF1">
    <property type="entry name" value="PEPTIDASE S1 DOMAIN-CONTAINING PROTEIN"/>
    <property type="match status" value="1"/>
</dbReference>
<feature type="region of interest" description="Disordered" evidence="1">
    <location>
        <begin position="117"/>
        <end position="185"/>
    </location>
</feature>
<feature type="non-terminal residue" evidence="2">
    <location>
        <position position="185"/>
    </location>
</feature>
<name>A0AAV5V295_9BILA</name>
<evidence type="ECO:0000313" key="3">
    <source>
        <dbReference type="Proteomes" id="UP001432322"/>
    </source>
</evidence>
<dbReference type="PANTHER" id="PTHR36937">
    <property type="entry name" value="PROTEIN CBG20935-RELATED"/>
    <property type="match status" value="1"/>
</dbReference>
<organism evidence="2 3">
    <name type="scientific">Pristionchus fissidentatus</name>
    <dbReference type="NCBI Taxonomy" id="1538716"/>
    <lineage>
        <taxon>Eukaryota</taxon>
        <taxon>Metazoa</taxon>
        <taxon>Ecdysozoa</taxon>
        <taxon>Nematoda</taxon>
        <taxon>Chromadorea</taxon>
        <taxon>Rhabditida</taxon>
        <taxon>Rhabditina</taxon>
        <taxon>Diplogasteromorpha</taxon>
        <taxon>Diplogasteroidea</taxon>
        <taxon>Neodiplogasteridae</taxon>
        <taxon>Pristionchus</taxon>
    </lineage>
</organism>
<reference evidence="2" key="1">
    <citation type="submission" date="2023-10" db="EMBL/GenBank/DDBJ databases">
        <title>Genome assembly of Pristionchus species.</title>
        <authorList>
            <person name="Yoshida K."/>
            <person name="Sommer R.J."/>
        </authorList>
    </citation>
    <scope>NUCLEOTIDE SEQUENCE</scope>
    <source>
        <strain evidence="2">RS5133</strain>
    </source>
</reference>
<gene>
    <name evidence="2" type="ORF">PFISCL1PPCAC_3759</name>
</gene>
<comment type="caution">
    <text evidence="2">The sequence shown here is derived from an EMBL/GenBank/DDBJ whole genome shotgun (WGS) entry which is preliminary data.</text>
</comment>
<proteinExistence type="predicted"/>
<feature type="compositionally biased region" description="Basic and acidic residues" evidence="1">
    <location>
        <begin position="1"/>
        <end position="20"/>
    </location>
</feature>
<feature type="region of interest" description="Disordered" evidence="1">
    <location>
        <begin position="1"/>
        <end position="28"/>
    </location>
</feature>
<evidence type="ECO:0000256" key="1">
    <source>
        <dbReference type="SAM" id="MobiDB-lite"/>
    </source>
</evidence>
<sequence>ERTYDPEDRPNLGYMERETAGARSTGSKSLLNLPGVGKFEYAEEREQGTGILDYSKTLFPYLQLPPLKEQHSLNNPPMFSMDQVQREKYGVQELPTTTTARPFSPFAPSLITADILPENERPSQPFDDIPSLVDEAAPVPSLSSSHPRPPSDIVSRMASDFIEENTISENPFDDIAVRSRGGRGR</sequence>
<dbReference type="EMBL" id="BTSY01000001">
    <property type="protein sequence ID" value="GMT12462.1"/>
    <property type="molecule type" value="Genomic_DNA"/>
</dbReference>